<organism evidence="1 2">
    <name type="scientific">Rhizophagus irregularis (strain DAOM 181602 / DAOM 197198 / MUCL 43194)</name>
    <name type="common">Arbuscular mycorrhizal fungus</name>
    <name type="synonym">Glomus intraradices</name>
    <dbReference type="NCBI Taxonomy" id="747089"/>
    <lineage>
        <taxon>Eukaryota</taxon>
        <taxon>Fungi</taxon>
        <taxon>Fungi incertae sedis</taxon>
        <taxon>Mucoromycota</taxon>
        <taxon>Glomeromycotina</taxon>
        <taxon>Glomeromycetes</taxon>
        <taxon>Glomerales</taxon>
        <taxon>Glomeraceae</taxon>
        <taxon>Rhizophagus</taxon>
    </lineage>
</organism>
<comment type="caution">
    <text evidence="1">The sequence shown here is derived from an EMBL/GenBank/DDBJ whole genome shotgun (WGS) entry which is preliminary data.</text>
</comment>
<reference evidence="1 2" key="2">
    <citation type="journal article" date="2018" name="New Phytol.">
        <title>High intraspecific genome diversity in the model arbuscular mycorrhizal symbiont Rhizophagus irregularis.</title>
        <authorList>
            <person name="Chen E.C.H."/>
            <person name="Morin E."/>
            <person name="Beaudet D."/>
            <person name="Noel J."/>
            <person name="Yildirir G."/>
            <person name="Ndikumana S."/>
            <person name="Charron P."/>
            <person name="St-Onge C."/>
            <person name="Giorgi J."/>
            <person name="Kruger M."/>
            <person name="Marton T."/>
            <person name="Ropars J."/>
            <person name="Grigoriev I.V."/>
            <person name="Hainaut M."/>
            <person name="Henrissat B."/>
            <person name="Roux C."/>
            <person name="Martin F."/>
            <person name="Corradi N."/>
        </authorList>
    </citation>
    <scope>NUCLEOTIDE SEQUENCE [LARGE SCALE GENOMIC DNA]</scope>
    <source>
        <strain evidence="1 2">DAOM 197198</strain>
    </source>
</reference>
<dbReference type="Proteomes" id="UP000018888">
    <property type="component" value="Unassembled WGS sequence"/>
</dbReference>
<reference evidence="1 2" key="1">
    <citation type="journal article" date="2013" name="Proc. Natl. Acad. Sci. U.S.A.">
        <title>Genome of an arbuscular mycorrhizal fungus provides insight into the oldest plant symbiosis.</title>
        <authorList>
            <person name="Tisserant E."/>
            <person name="Malbreil M."/>
            <person name="Kuo A."/>
            <person name="Kohler A."/>
            <person name="Symeonidi A."/>
            <person name="Balestrini R."/>
            <person name="Charron P."/>
            <person name="Duensing N."/>
            <person name="Frei Dit Frey N."/>
            <person name="Gianinazzi-Pearson V."/>
            <person name="Gilbert L.B."/>
            <person name="Handa Y."/>
            <person name="Herr J.R."/>
            <person name="Hijri M."/>
            <person name="Koul R."/>
            <person name="Kawaguchi M."/>
            <person name="Krajinski F."/>
            <person name="Lammers P.J."/>
            <person name="Masclaux F.G."/>
            <person name="Murat C."/>
            <person name="Morin E."/>
            <person name="Ndikumana S."/>
            <person name="Pagni M."/>
            <person name="Petitpierre D."/>
            <person name="Requena N."/>
            <person name="Rosikiewicz P."/>
            <person name="Riley R."/>
            <person name="Saito K."/>
            <person name="San Clemente H."/>
            <person name="Shapiro H."/>
            <person name="van Tuinen D."/>
            <person name="Becard G."/>
            <person name="Bonfante P."/>
            <person name="Paszkowski U."/>
            <person name="Shachar-Hill Y.Y."/>
            <person name="Tuskan G.A."/>
            <person name="Young P.W."/>
            <person name="Sanders I.R."/>
            <person name="Henrissat B."/>
            <person name="Rensing S.A."/>
            <person name="Grigoriev I.V."/>
            <person name="Corradi N."/>
            <person name="Roux C."/>
            <person name="Martin F."/>
        </authorList>
    </citation>
    <scope>NUCLEOTIDE SEQUENCE [LARGE SCALE GENOMIC DNA]</scope>
    <source>
        <strain evidence="1 2">DAOM 197198</strain>
    </source>
</reference>
<dbReference type="AlphaFoldDB" id="A0A2P4QQ85"/>
<keyword evidence="2" id="KW-1185">Reference proteome</keyword>
<gene>
    <name evidence="1" type="ORF">GLOIN_2v1765140</name>
</gene>
<evidence type="ECO:0000313" key="2">
    <source>
        <dbReference type="Proteomes" id="UP000018888"/>
    </source>
</evidence>
<dbReference type="EMBL" id="AUPC02000022">
    <property type="protein sequence ID" value="POG79811.1"/>
    <property type="molecule type" value="Genomic_DNA"/>
</dbReference>
<name>A0A2P4QQ85_RHIID</name>
<evidence type="ECO:0000313" key="1">
    <source>
        <dbReference type="EMBL" id="POG79811.1"/>
    </source>
</evidence>
<proteinExistence type="predicted"/>
<protein>
    <submittedName>
        <fullName evidence="1">Uncharacterized protein</fullName>
    </submittedName>
</protein>
<sequence>MSVRHTKSSYVLAKFITSDGEVDSYPGQIQYFFKHTVDVPNGQMEHNLAYIRWYRPASTSESRYYFHIDDEDESFDTKGCYSRLDNINQTVLNVIELSKALKEKSVDNVDEKENERAMDSLFIKELLNIVFSNFVLKITGVFN</sequence>
<accession>A0A2P4QQ85</accession>